<evidence type="ECO:0000313" key="3">
    <source>
        <dbReference type="Proteomes" id="UP000217033"/>
    </source>
</evidence>
<comment type="caution">
    <text evidence="2">The sequence shown here is derived from an EMBL/GenBank/DDBJ whole genome shotgun (WGS) entry which is preliminary data.</text>
</comment>
<accession>A0ABX4H5A6</accession>
<evidence type="ECO:0008006" key="4">
    <source>
        <dbReference type="Google" id="ProtNLM"/>
    </source>
</evidence>
<sequence>MQFTRRKIIYSFATLSLVTSVSLAISCTLTNDDESEFIINTNMFTQWLNMNSFKFFPFKSEIISSIYSEKNDDLKPLLIPSNSEFKKFLDNWKKHLFKSYDQDKKFANSLHISKRKLVDAFNTYEETVLKNYDQQYFQENIMVVDFGNKIQPLGPLLKSPDDKDIRINNLYDISTKNNKIILKYAYEDLNKSYSWDKKDYAQTYGVIYSLNRKNFNIQGNNYAIEKQKLDYTKERSISQRMLNEYSSINQDISVYDENKSTKWNAKNYIDEADFATTIFKSKTELDALLTKYAHDYKNQFKKDFPNEVLEKIEKDFDQQYFKDNVLVLLSAHYWTKNNDLFSNKIEESFDVKLENNKLNFTIYTHENKHLPGAYDPIRKDYVNYSVSDLNIRIKKGYSRSESKSDTLFFKLPKSSITDLENLKSTVDLVDYYENLTTIIS</sequence>
<dbReference type="EMBL" id="NQMN01000001">
    <property type="protein sequence ID" value="PAF55076.1"/>
    <property type="molecule type" value="Genomic_DNA"/>
</dbReference>
<organism evidence="2 3">
    <name type="scientific">Mycoplasmopsis agassizii</name>
    <dbReference type="NCBI Taxonomy" id="33922"/>
    <lineage>
        <taxon>Bacteria</taxon>
        <taxon>Bacillati</taxon>
        <taxon>Mycoplasmatota</taxon>
        <taxon>Mycoplasmoidales</taxon>
        <taxon>Metamycoplasmataceae</taxon>
        <taxon>Mycoplasmopsis</taxon>
    </lineage>
</organism>
<protein>
    <recommendedName>
        <fullName evidence="4">Lipoprotein</fullName>
    </recommendedName>
</protein>
<gene>
    <name evidence="2" type="ORF">CJF60_00085</name>
</gene>
<keyword evidence="3" id="KW-1185">Reference proteome</keyword>
<evidence type="ECO:0000313" key="2">
    <source>
        <dbReference type="EMBL" id="PAF55076.1"/>
    </source>
</evidence>
<feature type="chain" id="PRO_5046915944" description="Lipoprotein" evidence="1">
    <location>
        <begin position="25"/>
        <end position="440"/>
    </location>
</feature>
<dbReference type="RefSeq" id="WP_084232699.1">
    <property type="nucleotide sequence ID" value="NZ_FWXE01000011.1"/>
</dbReference>
<reference evidence="2" key="1">
    <citation type="submission" date="2017-08" db="EMBL/GenBank/DDBJ databases">
        <authorList>
            <person name="Alvarez-Ponce D."/>
            <person name="Weitzman C.L."/>
            <person name="Tillett R.L."/>
            <person name="Sandmeier F.C."/>
            <person name="Tracy C.R."/>
        </authorList>
    </citation>
    <scope>NUCLEOTIDE SEQUENCE [LARGE SCALE GENOMIC DNA]</scope>
    <source>
        <strain evidence="2">PS6</strain>
    </source>
</reference>
<dbReference type="Proteomes" id="UP000217033">
    <property type="component" value="Unassembled WGS sequence"/>
</dbReference>
<evidence type="ECO:0000256" key="1">
    <source>
        <dbReference type="SAM" id="SignalP"/>
    </source>
</evidence>
<dbReference type="PROSITE" id="PS51257">
    <property type="entry name" value="PROKAR_LIPOPROTEIN"/>
    <property type="match status" value="1"/>
</dbReference>
<proteinExistence type="predicted"/>
<feature type="signal peptide" evidence="1">
    <location>
        <begin position="1"/>
        <end position="24"/>
    </location>
</feature>
<name>A0ABX4H5A6_9BACT</name>
<keyword evidence="1" id="KW-0732">Signal</keyword>